<dbReference type="SUPFAM" id="SSF48371">
    <property type="entry name" value="ARM repeat"/>
    <property type="match status" value="1"/>
</dbReference>
<dbReference type="GO" id="GO:0005783">
    <property type="term" value="C:endoplasmic reticulum"/>
    <property type="evidence" value="ECO:0007669"/>
    <property type="project" value="TreeGrafter"/>
</dbReference>
<evidence type="ECO:0000256" key="2">
    <source>
        <dbReference type="ARBA" id="ARBA00015214"/>
    </source>
</evidence>
<reference evidence="7" key="3">
    <citation type="submission" date="2017-01" db="EMBL/GenBank/DDBJ databases">
        <authorList>
            <person name="Mah S.A."/>
            <person name="Swanson W.J."/>
            <person name="Moy G.W."/>
            <person name="Vacquier V.D."/>
        </authorList>
    </citation>
    <scope>NUCLEOTIDE SEQUENCE [LARGE SCALE GENOMIC DNA]</scope>
    <source>
        <strain evidence="7">65</strain>
    </source>
</reference>
<reference evidence="6" key="1">
    <citation type="journal article" date="2014" name="Genome Announc.">
        <title>Genome sequence of the yeast Cyberlindnera fabianii (Hansenula fabianii).</title>
        <authorList>
            <person name="Freel K.C."/>
            <person name="Sarilar V."/>
            <person name="Neuveglise C."/>
            <person name="Devillers H."/>
            <person name="Friedrich A."/>
            <person name="Schacherer J."/>
        </authorList>
    </citation>
    <scope>NUCLEOTIDE SEQUENCE</scope>
    <source>
        <strain evidence="6">YJS4271</strain>
    </source>
</reference>
<keyword evidence="4" id="KW-0677">Repeat</keyword>
<feature type="domain" description="Nucleotide exchange factor Fes1" evidence="5">
    <location>
        <begin position="1"/>
        <end position="78"/>
    </location>
</feature>
<dbReference type="AlphaFoldDB" id="A0A061AII0"/>
<dbReference type="InterPro" id="IPR016024">
    <property type="entry name" value="ARM-type_fold"/>
</dbReference>
<dbReference type="PANTHER" id="PTHR19316:SF18">
    <property type="entry name" value="HSP70-BINDING PROTEIN 1"/>
    <property type="match status" value="1"/>
</dbReference>
<reference evidence="8" key="2">
    <citation type="journal article" date="2017" name="Genome Announc.">
        <title>Genome sequences of Cyberlindnera fabianii 65, Pichia kudriavzevii 129, and Saccharomyces cerevisiae 131 isolated from fermented masau fruits in Zimbabwe.</title>
        <authorList>
            <person name="van Rijswijck I.M.H."/>
            <person name="Derks M.F.L."/>
            <person name="Abee T."/>
            <person name="de Ridder D."/>
            <person name="Smid E.J."/>
        </authorList>
    </citation>
    <scope>NUCLEOTIDE SEQUENCE [LARGE SCALE GENOMIC DNA]</scope>
    <source>
        <strain evidence="8">65</strain>
    </source>
</reference>
<dbReference type="OMA" id="LHWSIAN"/>
<evidence type="ECO:0000313" key="7">
    <source>
        <dbReference type="EMBL" id="ONH69397.1"/>
    </source>
</evidence>
<evidence type="ECO:0000256" key="1">
    <source>
        <dbReference type="ARBA" id="ARBA00011045"/>
    </source>
</evidence>
<accession>A0A061AII0</accession>
<dbReference type="Gene3D" id="1.25.10.10">
    <property type="entry name" value="Leucine-rich Repeat Variant"/>
    <property type="match status" value="1"/>
</dbReference>
<dbReference type="PANTHER" id="PTHR19316">
    <property type="entry name" value="PROTEIN FOLDING REGULATOR"/>
    <property type="match status" value="1"/>
</dbReference>
<protein>
    <recommendedName>
        <fullName evidence="3">Hsp70 nucleotide exchange factor FES1</fullName>
    </recommendedName>
    <alternativeName>
        <fullName evidence="2">Hsp70 nucleotide exchange factor fes1</fullName>
    </alternativeName>
</protein>
<dbReference type="InterPro" id="IPR011989">
    <property type="entry name" value="ARM-like"/>
</dbReference>
<keyword evidence="8" id="KW-1185">Reference proteome</keyword>
<dbReference type="STRING" id="36022.A0A061AII0"/>
<dbReference type="InterPro" id="IPR013918">
    <property type="entry name" value="Nucleotide_exch_fac_Fes1"/>
</dbReference>
<dbReference type="VEuPathDB" id="FungiDB:BON22_0399"/>
<dbReference type="EMBL" id="MPUK01000001">
    <property type="protein sequence ID" value="ONH69397.1"/>
    <property type="molecule type" value="Genomic_DNA"/>
</dbReference>
<evidence type="ECO:0000256" key="3">
    <source>
        <dbReference type="ARBA" id="ARBA00020719"/>
    </source>
</evidence>
<organism evidence="6">
    <name type="scientific">Cyberlindnera fabianii</name>
    <name type="common">Yeast</name>
    <name type="synonym">Hansenula fabianii</name>
    <dbReference type="NCBI Taxonomy" id="36022"/>
    <lineage>
        <taxon>Eukaryota</taxon>
        <taxon>Fungi</taxon>
        <taxon>Dikarya</taxon>
        <taxon>Ascomycota</taxon>
        <taxon>Saccharomycotina</taxon>
        <taxon>Saccharomycetes</taxon>
        <taxon>Phaffomycetales</taxon>
        <taxon>Phaffomycetaceae</taxon>
        <taxon>Cyberlindnera</taxon>
    </lineage>
</organism>
<evidence type="ECO:0000313" key="8">
    <source>
        <dbReference type="Proteomes" id="UP000189513"/>
    </source>
</evidence>
<dbReference type="Proteomes" id="UP000189513">
    <property type="component" value="Unassembled WGS sequence"/>
</dbReference>
<dbReference type="GO" id="GO:0000774">
    <property type="term" value="F:adenyl-nucleotide exchange factor activity"/>
    <property type="evidence" value="ECO:0007669"/>
    <property type="project" value="TreeGrafter"/>
</dbReference>
<dbReference type="EMBL" id="LK052886">
    <property type="protein sequence ID" value="CDR37366.1"/>
    <property type="molecule type" value="Genomic_DNA"/>
</dbReference>
<dbReference type="Pfam" id="PF08609">
    <property type="entry name" value="Fes1"/>
    <property type="match status" value="1"/>
</dbReference>
<comment type="similarity">
    <text evidence="1">Belongs to the FES1 family.</text>
</comment>
<sequence>MDKLLNWSLAQQDPETAKKAGAPDPELLAKLFGAADDPTLMKEALSVIVHPDADRDTKLTAFDNFEMLIENLDNANNIENMKMWDTIIDQLEHDDEEFRQMTCSIIGTAVQNNDKAQADFTGHEQGVKRLIKLASETPTRQKALYALSNLIRNHPASYEQFDQNNGWELLGPVLADDSINQKVKLRSLSLLSSILTTGKKEDTWKHIKDFGIVIKVLGLIKKSDNVSLVDKALNILVALISSGYKFNEEELEVIKEKVAVIETDLMDVINLDDFQVLKQVLN</sequence>
<evidence type="ECO:0000256" key="4">
    <source>
        <dbReference type="ARBA" id="ARBA00022737"/>
    </source>
</evidence>
<name>A0A061AII0_CYBFA</name>
<evidence type="ECO:0000313" key="6">
    <source>
        <dbReference type="EMBL" id="CDR37366.1"/>
    </source>
</evidence>
<proteinExistence type="inferred from homology"/>
<evidence type="ECO:0000259" key="5">
    <source>
        <dbReference type="Pfam" id="PF08609"/>
    </source>
</evidence>
<gene>
    <name evidence="7" type="ORF">BON22_0399</name>
    <name evidence="6" type="ORF">CYFA0S_01e10044g</name>
</gene>
<dbReference type="OrthoDB" id="10250458at2759"/>
<dbReference type="InterPro" id="IPR050693">
    <property type="entry name" value="Hsp70_NEF-Inhibitors"/>
</dbReference>